<dbReference type="AlphaFoldDB" id="A0ABD1R498"/>
<comment type="caution">
    <text evidence="2">The sequence shown here is derived from an EMBL/GenBank/DDBJ whole genome shotgun (WGS) entry which is preliminary data.</text>
</comment>
<evidence type="ECO:0000313" key="3">
    <source>
        <dbReference type="Proteomes" id="UP001604277"/>
    </source>
</evidence>
<feature type="coiled-coil region" evidence="1">
    <location>
        <begin position="70"/>
        <end position="111"/>
    </location>
</feature>
<keyword evidence="3" id="KW-1185">Reference proteome</keyword>
<gene>
    <name evidence="2" type="ORF">Fot_44316</name>
</gene>
<keyword evidence="1" id="KW-0175">Coiled coil</keyword>
<proteinExistence type="predicted"/>
<dbReference type="EMBL" id="JBFOLJ010000013">
    <property type="protein sequence ID" value="KAL2482872.1"/>
    <property type="molecule type" value="Genomic_DNA"/>
</dbReference>
<accession>A0ABD1R498</accession>
<organism evidence="2 3">
    <name type="scientific">Forsythia ovata</name>
    <dbReference type="NCBI Taxonomy" id="205694"/>
    <lineage>
        <taxon>Eukaryota</taxon>
        <taxon>Viridiplantae</taxon>
        <taxon>Streptophyta</taxon>
        <taxon>Embryophyta</taxon>
        <taxon>Tracheophyta</taxon>
        <taxon>Spermatophyta</taxon>
        <taxon>Magnoliopsida</taxon>
        <taxon>eudicotyledons</taxon>
        <taxon>Gunneridae</taxon>
        <taxon>Pentapetalae</taxon>
        <taxon>asterids</taxon>
        <taxon>lamiids</taxon>
        <taxon>Lamiales</taxon>
        <taxon>Oleaceae</taxon>
        <taxon>Forsythieae</taxon>
        <taxon>Forsythia</taxon>
    </lineage>
</organism>
<dbReference type="Proteomes" id="UP001604277">
    <property type="component" value="Unassembled WGS sequence"/>
</dbReference>
<evidence type="ECO:0000256" key="1">
    <source>
        <dbReference type="SAM" id="Coils"/>
    </source>
</evidence>
<protein>
    <submittedName>
        <fullName evidence="2">Autophagy-related protein 17</fullName>
    </submittedName>
</protein>
<evidence type="ECO:0000313" key="2">
    <source>
        <dbReference type="EMBL" id="KAL2482872.1"/>
    </source>
</evidence>
<reference evidence="3" key="1">
    <citation type="submission" date="2024-07" db="EMBL/GenBank/DDBJ databases">
        <title>Two chromosome-level genome assemblies of Korean endemic species Abeliophyllum distichum and Forsythia ovata (Oleaceae).</title>
        <authorList>
            <person name="Jang H."/>
        </authorList>
    </citation>
    <scope>NUCLEOTIDE SEQUENCE [LARGE SCALE GENOMIC DNA]</scope>
</reference>
<sequence>MPDTQHGEGHLFEKDKKETLAPVGGTALAASSMAVSMLQPAGVSSCETALAPDLVAKVSNDLVLGLQSALAEKSNQLSNVEIKLQALVEEVSKLERDLENSRKLVDESQVLLTGIYCSSRPSFCFVFMHVSM</sequence>
<name>A0ABD1R498_9LAMI</name>